<keyword evidence="2" id="KW-1185">Reference proteome</keyword>
<evidence type="ECO:0000313" key="2">
    <source>
        <dbReference type="Proteomes" id="UP000183988"/>
    </source>
</evidence>
<organism evidence="1 2">
    <name type="scientific">Ornithinibacillus halophilus</name>
    <dbReference type="NCBI Taxonomy" id="930117"/>
    <lineage>
        <taxon>Bacteria</taxon>
        <taxon>Bacillati</taxon>
        <taxon>Bacillota</taxon>
        <taxon>Bacilli</taxon>
        <taxon>Bacillales</taxon>
        <taxon>Bacillaceae</taxon>
        <taxon>Ornithinibacillus</taxon>
    </lineage>
</organism>
<accession>A0A1M5L964</accession>
<dbReference type="AlphaFoldDB" id="A0A1M5L964"/>
<proteinExistence type="predicted"/>
<sequence>MAIVYSGNKLKDYLVQTYNDISTVKFEQYNLSTKEEPIDILSNANLYFLAKQNPEPIIVECKLFKSAKEVEDYRSKPLKDYEQIVLYEILKGKEVNKYNGFYGQLEIAEFYGNRLNSKEIKKEEIDENAYYMLVEDVVLKIQLVL</sequence>
<gene>
    <name evidence="1" type="ORF">SAMN05216225_104520</name>
</gene>
<dbReference type="RefSeq" id="WP_072891589.1">
    <property type="nucleotide sequence ID" value="NZ_FQVW01000045.1"/>
</dbReference>
<dbReference type="Proteomes" id="UP000183988">
    <property type="component" value="Unassembled WGS sequence"/>
</dbReference>
<protein>
    <submittedName>
        <fullName evidence="1">Uncharacterized protein</fullName>
    </submittedName>
</protein>
<dbReference type="STRING" id="930117.SAMN05216225_104520"/>
<evidence type="ECO:0000313" key="1">
    <source>
        <dbReference type="EMBL" id="SHG61664.1"/>
    </source>
</evidence>
<dbReference type="EMBL" id="FQVW01000045">
    <property type="protein sequence ID" value="SHG61664.1"/>
    <property type="molecule type" value="Genomic_DNA"/>
</dbReference>
<name>A0A1M5L964_9BACI</name>
<dbReference type="OrthoDB" id="2966940at2"/>
<reference evidence="1 2" key="1">
    <citation type="submission" date="2016-11" db="EMBL/GenBank/DDBJ databases">
        <authorList>
            <person name="Jaros S."/>
            <person name="Januszkiewicz K."/>
            <person name="Wedrychowicz H."/>
        </authorList>
    </citation>
    <scope>NUCLEOTIDE SEQUENCE [LARGE SCALE GENOMIC DNA]</scope>
    <source>
        <strain evidence="1 2">IBRC-M 10683</strain>
    </source>
</reference>